<keyword evidence="4" id="KW-1185">Reference proteome</keyword>
<feature type="region of interest" description="Disordered" evidence="2">
    <location>
        <begin position="420"/>
        <end position="505"/>
    </location>
</feature>
<dbReference type="InterPro" id="IPR036181">
    <property type="entry name" value="MIT_dom_sf"/>
</dbReference>
<name>L8H8G9_ACACF</name>
<evidence type="ECO:0000313" key="3">
    <source>
        <dbReference type="EMBL" id="ELR21465.1"/>
    </source>
</evidence>
<dbReference type="GeneID" id="14922359"/>
<proteinExistence type="predicted"/>
<reference evidence="3 4" key="1">
    <citation type="journal article" date="2013" name="Genome Biol.">
        <title>Genome of Acanthamoeba castellanii highlights extensive lateral gene transfer and early evolution of tyrosine kinase signaling.</title>
        <authorList>
            <person name="Clarke M."/>
            <person name="Lohan A.J."/>
            <person name="Liu B."/>
            <person name="Lagkouvardos I."/>
            <person name="Roy S."/>
            <person name="Zafar N."/>
            <person name="Bertelli C."/>
            <person name="Schilde C."/>
            <person name="Kianianmomeni A."/>
            <person name="Burglin T.R."/>
            <person name="Frech C."/>
            <person name="Turcotte B."/>
            <person name="Kopec K.O."/>
            <person name="Synnott J.M."/>
            <person name="Choo C."/>
            <person name="Paponov I."/>
            <person name="Finkler A."/>
            <person name="Soon Heng Tan C."/>
            <person name="Hutchins A.P."/>
            <person name="Weinmeier T."/>
            <person name="Rattei T."/>
            <person name="Chu J.S."/>
            <person name="Gimenez G."/>
            <person name="Irimia M."/>
            <person name="Rigden D.J."/>
            <person name="Fitzpatrick D.A."/>
            <person name="Lorenzo-Morales J."/>
            <person name="Bateman A."/>
            <person name="Chiu C.H."/>
            <person name="Tang P."/>
            <person name="Hegemann P."/>
            <person name="Fromm H."/>
            <person name="Raoult D."/>
            <person name="Greub G."/>
            <person name="Miranda-Saavedra D."/>
            <person name="Chen N."/>
            <person name="Nash P."/>
            <person name="Ginger M.L."/>
            <person name="Horn M."/>
            <person name="Schaap P."/>
            <person name="Caler L."/>
            <person name="Loftus B."/>
        </authorList>
    </citation>
    <scope>NUCLEOTIDE SEQUENCE [LARGE SCALE GENOMIC DNA]</scope>
    <source>
        <strain evidence="3 4">Neff</strain>
    </source>
</reference>
<feature type="compositionally biased region" description="Basic and acidic residues" evidence="2">
    <location>
        <begin position="562"/>
        <end position="575"/>
    </location>
</feature>
<feature type="compositionally biased region" description="Basic residues" evidence="2">
    <location>
        <begin position="441"/>
        <end position="454"/>
    </location>
</feature>
<organism evidence="3 4">
    <name type="scientific">Acanthamoeba castellanii (strain ATCC 30010 / Neff)</name>
    <dbReference type="NCBI Taxonomy" id="1257118"/>
    <lineage>
        <taxon>Eukaryota</taxon>
        <taxon>Amoebozoa</taxon>
        <taxon>Discosea</taxon>
        <taxon>Longamoebia</taxon>
        <taxon>Centramoebida</taxon>
        <taxon>Acanthamoebidae</taxon>
        <taxon>Acanthamoeba</taxon>
    </lineage>
</organism>
<dbReference type="VEuPathDB" id="AmoebaDB:ACA1_184110"/>
<feature type="compositionally biased region" description="Low complexity" evidence="2">
    <location>
        <begin position="260"/>
        <end position="269"/>
    </location>
</feature>
<dbReference type="Proteomes" id="UP000011083">
    <property type="component" value="Unassembled WGS sequence"/>
</dbReference>
<feature type="region of interest" description="Disordered" evidence="2">
    <location>
        <begin position="554"/>
        <end position="575"/>
    </location>
</feature>
<dbReference type="RefSeq" id="XP_004346009.1">
    <property type="nucleotide sequence ID" value="XM_004345959.1"/>
</dbReference>
<feature type="coiled-coil region" evidence="1">
    <location>
        <begin position="346"/>
        <end position="397"/>
    </location>
</feature>
<evidence type="ECO:0000256" key="2">
    <source>
        <dbReference type="SAM" id="MobiDB-lite"/>
    </source>
</evidence>
<gene>
    <name evidence="3" type="ORF">ACA1_184110</name>
</gene>
<feature type="region of interest" description="Disordered" evidence="2">
    <location>
        <begin position="175"/>
        <end position="217"/>
    </location>
</feature>
<feature type="compositionally biased region" description="Acidic residues" evidence="2">
    <location>
        <begin position="103"/>
        <end position="113"/>
    </location>
</feature>
<feature type="compositionally biased region" description="Low complexity" evidence="2">
    <location>
        <begin position="310"/>
        <end position="331"/>
    </location>
</feature>
<evidence type="ECO:0008006" key="5">
    <source>
        <dbReference type="Google" id="ProtNLM"/>
    </source>
</evidence>
<accession>L8H8G9</accession>
<sequence>MASTASPLKQAGDLGREAEEAAANGLFEEATRKYLLAAQCFVDATKHTADAQMIQSLNLLAQTHRNRAEELQLYLEAAKTLQASGGDSYYQGSSLSYSNGYDSGDDDDEYDDEPGQHHRQRGEGPTYWEGEDMIYARSSSPFGSSDPLLFVFTKDDARPAPAMVESQFYEIRGRDPAAAGGNSESESSPGSSSSSSSSTSTSTSTSSSSSSSVNNNNNDAESIMFSVDGSSDEFMSTWQRMLMGMDRLLDILPRSTIPFAAAGPASPSPTGERRSPQAARADHNAQPAGQLGSSGDAGAGRVAESFVLVPSSRSRSPSPTSPTDSAAISPAPALQGSVLDYSGLSKEDMLRELQRLNQAVEYLRAENAALVKAQEEKKEATRENEMLKESILRFRTEFEKQTHQLHQAQPVKLSKSIVGGTKRSVHPTNPLAHSALSSGGHRAHHRSVAPHHNYHPSGALHSGRSLSSSSSHFASASASPPPAASAKNPSSSLGLDSALSPSLSSSASSAQSTAMMTSAASPLSASMFWIQNIQMKRLKELEERNRALAKQLKQLRKQASGSDKKVAALEEENRRQREVIDKYDEKWKKLERSAREKMKQRRESLSRTSSLPAPPAGGGGGSTSSSTIPGSLSEGSGLPILAIPALSSSPSGSMTSMHSPGSSPISSPLSSSPSSSFLMHAASSSLLSPSSSLFLNSSSIADDAGRGREH</sequence>
<feature type="region of interest" description="Disordered" evidence="2">
    <location>
        <begin position="260"/>
        <end position="331"/>
    </location>
</feature>
<feature type="compositionally biased region" description="Low complexity" evidence="2">
    <location>
        <begin position="623"/>
        <end position="700"/>
    </location>
</feature>
<dbReference type="AlphaFoldDB" id="L8H8G9"/>
<feature type="region of interest" description="Disordered" evidence="2">
    <location>
        <begin position="94"/>
        <end position="128"/>
    </location>
</feature>
<feature type="compositionally biased region" description="Basic and acidic residues" evidence="2">
    <location>
        <begin position="593"/>
        <end position="605"/>
    </location>
</feature>
<dbReference type="KEGG" id="acan:ACA1_184110"/>
<feature type="region of interest" description="Disordered" evidence="2">
    <location>
        <begin position="593"/>
        <end position="710"/>
    </location>
</feature>
<protein>
    <recommendedName>
        <fullName evidence="5">MIT domain containing protein</fullName>
    </recommendedName>
</protein>
<keyword evidence="1" id="KW-0175">Coiled coil</keyword>
<evidence type="ECO:0000256" key="1">
    <source>
        <dbReference type="SAM" id="Coils"/>
    </source>
</evidence>
<feature type="compositionally biased region" description="Low complexity" evidence="2">
    <location>
        <begin position="183"/>
        <end position="212"/>
    </location>
</feature>
<dbReference type="EMBL" id="KB007904">
    <property type="protein sequence ID" value="ELR21465.1"/>
    <property type="molecule type" value="Genomic_DNA"/>
</dbReference>
<feature type="compositionally biased region" description="Basic and acidic residues" evidence="2">
    <location>
        <begin position="271"/>
        <end position="283"/>
    </location>
</feature>
<evidence type="ECO:0000313" key="4">
    <source>
        <dbReference type="Proteomes" id="UP000011083"/>
    </source>
</evidence>
<feature type="compositionally biased region" description="Low complexity" evidence="2">
    <location>
        <begin position="457"/>
        <end position="505"/>
    </location>
</feature>
<dbReference type="SUPFAM" id="SSF116846">
    <property type="entry name" value="MIT domain"/>
    <property type="match status" value="1"/>
</dbReference>
<dbReference type="Gene3D" id="1.20.58.80">
    <property type="entry name" value="Phosphotransferase system, lactose/cellobiose-type IIA subunit"/>
    <property type="match status" value="1"/>
</dbReference>